<comment type="caution">
    <text evidence="1">The sequence shown here is derived from an EMBL/GenBank/DDBJ whole genome shotgun (WGS) entry which is preliminary data.</text>
</comment>
<protein>
    <submittedName>
        <fullName evidence="1">Uncharacterized protein</fullName>
    </submittedName>
</protein>
<evidence type="ECO:0000313" key="1">
    <source>
        <dbReference type="EMBL" id="KAJ1105055.1"/>
    </source>
</evidence>
<organism evidence="1 2">
    <name type="scientific">Pleurodeles waltl</name>
    <name type="common">Iberian ribbed newt</name>
    <dbReference type="NCBI Taxonomy" id="8319"/>
    <lineage>
        <taxon>Eukaryota</taxon>
        <taxon>Metazoa</taxon>
        <taxon>Chordata</taxon>
        <taxon>Craniata</taxon>
        <taxon>Vertebrata</taxon>
        <taxon>Euteleostomi</taxon>
        <taxon>Amphibia</taxon>
        <taxon>Batrachia</taxon>
        <taxon>Caudata</taxon>
        <taxon>Salamandroidea</taxon>
        <taxon>Salamandridae</taxon>
        <taxon>Pleurodelinae</taxon>
        <taxon>Pleurodeles</taxon>
    </lineage>
</organism>
<keyword evidence="2" id="KW-1185">Reference proteome</keyword>
<dbReference type="AlphaFoldDB" id="A0AAV7MQL4"/>
<evidence type="ECO:0000313" key="2">
    <source>
        <dbReference type="Proteomes" id="UP001066276"/>
    </source>
</evidence>
<proteinExistence type="predicted"/>
<gene>
    <name evidence="1" type="ORF">NDU88_002463</name>
</gene>
<accession>A0AAV7MQL4</accession>
<reference evidence="1" key="1">
    <citation type="journal article" date="2022" name="bioRxiv">
        <title>Sequencing and chromosome-scale assembly of the giantPleurodeles waltlgenome.</title>
        <authorList>
            <person name="Brown T."/>
            <person name="Elewa A."/>
            <person name="Iarovenko S."/>
            <person name="Subramanian E."/>
            <person name="Araus A.J."/>
            <person name="Petzold A."/>
            <person name="Susuki M."/>
            <person name="Suzuki K.-i.T."/>
            <person name="Hayashi T."/>
            <person name="Toyoda A."/>
            <person name="Oliveira C."/>
            <person name="Osipova E."/>
            <person name="Leigh N.D."/>
            <person name="Simon A."/>
            <person name="Yun M.H."/>
        </authorList>
    </citation>
    <scope>NUCLEOTIDE SEQUENCE</scope>
    <source>
        <strain evidence="1">20211129_DDA</strain>
        <tissue evidence="1">Liver</tissue>
    </source>
</reference>
<sequence length="138" mass="14984">MAQLVDWLGFGKKRCVCDCIVLNFRESEIARRLIFQDMAKKGQGAGIRVLPLGFFYPPAEEYKTCGRRCSLTSDSVEMGRVGLLDSGGSPEGDGAQVWQRDRVTADLLRAGTGGAGESGPCTPAHMHRDAMKDCVGSW</sequence>
<dbReference type="Proteomes" id="UP001066276">
    <property type="component" value="Chromosome 9"/>
</dbReference>
<name>A0AAV7MQL4_PLEWA</name>
<dbReference type="EMBL" id="JANPWB010000013">
    <property type="protein sequence ID" value="KAJ1105055.1"/>
    <property type="molecule type" value="Genomic_DNA"/>
</dbReference>